<sequence length="30" mass="3257">MTEPLPGPILQGKPRKMPVSFTLSRSIFAG</sequence>
<evidence type="ECO:0000313" key="2">
    <source>
        <dbReference type="Proteomes" id="UP000068250"/>
    </source>
</evidence>
<organism evidence="1 2">
    <name type="scientific">Acetobacter ghanensis</name>
    <dbReference type="NCBI Taxonomy" id="431306"/>
    <lineage>
        <taxon>Bacteria</taxon>
        <taxon>Pseudomonadati</taxon>
        <taxon>Pseudomonadota</taxon>
        <taxon>Alphaproteobacteria</taxon>
        <taxon>Acetobacterales</taxon>
        <taxon>Acetobacteraceae</taxon>
        <taxon>Acetobacter</taxon>
    </lineage>
</organism>
<evidence type="ECO:0000313" key="1">
    <source>
        <dbReference type="EMBL" id="CEF53831.1"/>
    </source>
</evidence>
<accession>A0A0U5F2L8</accession>
<dbReference type="STRING" id="431306.AGA_432"/>
<dbReference type="AlphaFoldDB" id="A0A0U5F2L8"/>
<gene>
    <name evidence="1" type="ORF">AGA_432</name>
</gene>
<protein>
    <submittedName>
        <fullName evidence="1">Uncharacterized protein</fullName>
    </submittedName>
</protein>
<name>A0A0U5F2L8_9PROT</name>
<dbReference type="Proteomes" id="UP000068250">
    <property type="component" value="Chromosome I"/>
</dbReference>
<dbReference type="PATRIC" id="fig|431306.5.peg.400"/>
<dbReference type="EMBL" id="LN609302">
    <property type="protein sequence ID" value="CEF53831.1"/>
    <property type="molecule type" value="Genomic_DNA"/>
</dbReference>
<reference evidence="2" key="1">
    <citation type="submission" date="2014-09" db="EMBL/GenBank/DDBJ databases">
        <authorList>
            <person name="Illeghems K.G."/>
        </authorList>
    </citation>
    <scope>NUCLEOTIDE SEQUENCE [LARGE SCALE GENOMIC DNA]</scope>
    <source>
        <strain evidence="2">LMG 23848T</strain>
    </source>
</reference>
<proteinExistence type="predicted"/>